<dbReference type="GeneID" id="2874332"/>
<dbReference type="HOGENOM" id="CLU_1713228_0_0_1"/>
<evidence type="ECO:0000256" key="3">
    <source>
        <dbReference type="ARBA" id="ARBA00022630"/>
    </source>
</evidence>
<dbReference type="Proteomes" id="UP000000560">
    <property type="component" value="Chromosome VI"/>
</dbReference>
<dbReference type="PANTHER" id="PTHR42877:SF4">
    <property type="entry name" value="FAD_NAD(P)-BINDING DOMAIN-CONTAINING PROTEIN-RELATED"/>
    <property type="match status" value="1"/>
</dbReference>
<dbReference type="OrthoDB" id="74360at2759"/>
<organism evidence="5 6">
    <name type="scientific">Emericella nidulans (strain FGSC A4 / ATCC 38163 / CBS 112.46 / NRRL 194 / M139)</name>
    <name type="common">Aspergillus nidulans</name>
    <dbReference type="NCBI Taxonomy" id="227321"/>
    <lineage>
        <taxon>Eukaryota</taxon>
        <taxon>Fungi</taxon>
        <taxon>Dikarya</taxon>
        <taxon>Ascomycota</taxon>
        <taxon>Pezizomycotina</taxon>
        <taxon>Eurotiomycetes</taxon>
        <taxon>Eurotiomycetidae</taxon>
        <taxon>Eurotiales</taxon>
        <taxon>Aspergillaceae</taxon>
        <taxon>Aspergillus</taxon>
        <taxon>Aspergillus subgen. Nidulantes</taxon>
    </lineage>
</organism>
<dbReference type="STRING" id="227321.Q5B9J3"/>
<dbReference type="OMA" id="EHALWDQ"/>
<gene>
    <name evidence="5" type="ORF">ANIA_02787</name>
</gene>
<keyword evidence="4" id="KW-0274">FAD</keyword>
<evidence type="ECO:0000256" key="1">
    <source>
        <dbReference type="ARBA" id="ARBA00001974"/>
    </source>
</evidence>
<accession>Q5B9J3</accession>
<evidence type="ECO:0000256" key="4">
    <source>
        <dbReference type="ARBA" id="ARBA00022827"/>
    </source>
</evidence>
<dbReference type="InParanoid" id="Q5B9J3"/>
<comment type="cofactor">
    <cofactor evidence="1">
        <name>FAD</name>
        <dbReference type="ChEBI" id="CHEBI:57692"/>
    </cofactor>
</comment>
<sequence length="153" mass="17507">MTETQPSKRFRVTIISARVSGILMKDKILQQDYFSQHVDFHIYGKTPEVGGTWFENRYRGYATSLEIQSYLKAVAQNYNLNPRISLNSRVEHALWDQDRGIWRVDIANYGIIESQILINAGGILNNPQMPGLRGMDTFNGPILHTAAWDHTLI</sequence>
<reference evidence="6" key="1">
    <citation type="journal article" date="2005" name="Nature">
        <title>Sequencing of Aspergillus nidulans and comparative analysis with A. fumigatus and A. oryzae.</title>
        <authorList>
            <person name="Galagan J.E."/>
            <person name="Calvo S.E."/>
            <person name="Cuomo C."/>
            <person name="Ma L.J."/>
            <person name="Wortman J.R."/>
            <person name="Batzoglou S."/>
            <person name="Lee S.I."/>
            <person name="Basturkmen M."/>
            <person name="Spevak C.C."/>
            <person name="Clutterbuck J."/>
            <person name="Kapitonov V."/>
            <person name="Jurka J."/>
            <person name="Scazzocchio C."/>
            <person name="Farman M."/>
            <person name="Butler J."/>
            <person name="Purcell S."/>
            <person name="Harris S."/>
            <person name="Braus G.H."/>
            <person name="Draht O."/>
            <person name="Busch S."/>
            <person name="D'Enfert C."/>
            <person name="Bouchier C."/>
            <person name="Goldman G.H."/>
            <person name="Bell-Pedersen D."/>
            <person name="Griffiths-Jones S."/>
            <person name="Doonan J.H."/>
            <person name="Yu J."/>
            <person name="Vienken K."/>
            <person name="Pain A."/>
            <person name="Freitag M."/>
            <person name="Selker E.U."/>
            <person name="Archer D.B."/>
            <person name="Penalva M.A."/>
            <person name="Oakley B.R."/>
            <person name="Momany M."/>
            <person name="Tanaka T."/>
            <person name="Kumagai T."/>
            <person name="Asai K."/>
            <person name="Machida M."/>
            <person name="Nierman W.C."/>
            <person name="Denning D.W."/>
            <person name="Caddick M."/>
            <person name="Hynes M."/>
            <person name="Paoletti M."/>
            <person name="Fischer R."/>
            <person name="Miller B."/>
            <person name="Dyer P."/>
            <person name="Sachs M.S."/>
            <person name="Osmani S.A."/>
            <person name="Birren B.W."/>
        </authorList>
    </citation>
    <scope>NUCLEOTIDE SEQUENCE [LARGE SCALE GENOMIC DNA]</scope>
    <source>
        <strain evidence="6">FGSC A4 / ATCC 38163 / CBS 112.46 / NRRL 194 / M139</strain>
    </source>
</reference>
<name>Q5B9J3_EMENI</name>
<accession>C8VJL0</accession>
<dbReference type="RefSeq" id="XP_660391.1">
    <property type="nucleotide sequence ID" value="XM_655299.1"/>
</dbReference>
<protein>
    <submittedName>
        <fullName evidence="5">Uncharacterized protein</fullName>
    </submittedName>
</protein>
<keyword evidence="3" id="KW-0285">Flavoprotein</keyword>
<dbReference type="KEGG" id="ani:ANIA_02787"/>
<keyword evidence="6" id="KW-1185">Reference proteome</keyword>
<proteinExistence type="inferred from homology"/>
<evidence type="ECO:0000256" key="2">
    <source>
        <dbReference type="ARBA" id="ARBA00010139"/>
    </source>
</evidence>
<dbReference type="InterPro" id="IPR036188">
    <property type="entry name" value="FAD/NAD-bd_sf"/>
</dbReference>
<evidence type="ECO:0000313" key="5">
    <source>
        <dbReference type="EMBL" id="CBF84011.1"/>
    </source>
</evidence>
<dbReference type="PANTHER" id="PTHR42877">
    <property type="entry name" value="L-ORNITHINE N(5)-MONOOXYGENASE-RELATED"/>
    <property type="match status" value="1"/>
</dbReference>
<reference evidence="6" key="2">
    <citation type="journal article" date="2009" name="Fungal Genet. Biol.">
        <title>The 2008 update of the Aspergillus nidulans genome annotation: a community effort.</title>
        <authorList>
            <person name="Wortman J.R."/>
            <person name="Gilsenan J.M."/>
            <person name="Joardar V."/>
            <person name="Deegan J."/>
            <person name="Clutterbuck J."/>
            <person name="Andersen M.R."/>
            <person name="Archer D."/>
            <person name="Bencina M."/>
            <person name="Braus G."/>
            <person name="Coutinho P."/>
            <person name="von Dohren H."/>
            <person name="Doonan J."/>
            <person name="Driessen A.J."/>
            <person name="Durek P."/>
            <person name="Espeso E."/>
            <person name="Fekete E."/>
            <person name="Flipphi M."/>
            <person name="Estrada C.G."/>
            <person name="Geysens S."/>
            <person name="Goldman G."/>
            <person name="de Groot P.W."/>
            <person name="Hansen K."/>
            <person name="Harris S.D."/>
            <person name="Heinekamp T."/>
            <person name="Helmstaedt K."/>
            <person name="Henrissat B."/>
            <person name="Hofmann G."/>
            <person name="Homan T."/>
            <person name="Horio T."/>
            <person name="Horiuchi H."/>
            <person name="James S."/>
            <person name="Jones M."/>
            <person name="Karaffa L."/>
            <person name="Karanyi Z."/>
            <person name="Kato M."/>
            <person name="Keller N."/>
            <person name="Kelly D.E."/>
            <person name="Kiel J.A."/>
            <person name="Kim J.M."/>
            <person name="van der Klei I.J."/>
            <person name="Klis F.M."/>
            <person name="Kovalchuk A."/>
            <person name="Krasevec N."/>
            <person name="Kubicek C.P."/>
            <person name="Liu B."/>
            <person name="Maccabe A."/>
            <person name="Meyer V."/>
            <person name="Mirabito P."/>
            <person name="Miskei M."/>
            <person name="Mos M."/>
            <person name="Mullins J."/>
            <person name="Nelson D.R."/>
            <person name="Nielsen J."/>
            <person name="Oakley B.R."/>
            <person name="Osmani S.A."/>
            <person name="Pakula T."/>
            <person name="Paszewski A."/>
            <person name="Paulsen I."/>
            <person name="Pilsyk S."/>
            <person name="Pocsi I."/>
            <person name="Punt P.J."/>
            <person name="Ram A.F."/>
            <person name="Ren Q."/>
            <person name="Robellet X."/>
            <person name="Robson G."/>
            <person name="Seiboth B."/>
            <person name="van Solingen P."/>
            <person name="Specht T."/>
            <person name="Sun J."/>
            <person name="Taheri-Talesh N."/>
            <person name="Takeshita N."/>
            <person name="Ussery D."/>
            <person name="vanKuyk P.A."/>
            <person name="Visser H."/>
            <person name="van de Vondervoort P.J."/>
            <person name="de Vries R.P."/>
            <person name="Walton J."/>
            <person name="Xiang X."/>
            <person name="Xiong Y."/>
            <person name="Zeng A.P."/>
            <person name="Brandt B.W."/>
            <person name="Cornell M.J."/>
            <person name="van den Hondel C.A."/>
            <person name="Visser J."/>
            <person name="Oliver S.G."/>
            <person name="Turner G."/>
        </authorList>
    </citation>
    <scope>GENOME REANNOTATION</scope>
    <source>
        <strain evidence="6">FGSC A4 / ATCC 38163 / CBS 112.46 / NRRL 194 / M139</strain>
    </source>
</reference>
<comment type="similarity">
    <text evidence="2">Belongs to the FAD-binding monooxygenase family.</text>
</comment>
<evidence type="ECO:0000313" key="6">
    <source>
        <dbReference type="Proteomes" id="UP000000560"/>
    </source>
</evidence>
<dbReference type="InterPro" id="IPR051209">
    <property type="entry name" value="FAD-bind_Monooxygenase_sf"/>
</dbReference>
<dbReference type="AlphaFoldDB" id="Q5B9J3"/>
<dbReference type="Gene3D" id="3.50.50.60">
    <property type="entry name" value="FAD/NAD(P)-binding domain"/>
    <property type="match status" value="2"/>
</dbReference>
<dbReference type="eggNOG" id="KOG1399">
    <property type="taxonomic scope" value="Eukaryota"/>
</dbReference>
<dbReference type="EMBL" id="BN001306">
    <property type="protein sequence ID" value="CBF84011.1"/>
    <property type="molecule type" value="Genomic_DNA"/>
</dbReference>
<dbReference type="SUPFAM" id="SSF51905">
    <property type="entry name" value="FAD/NAD(P)-binding domain"/>
    <property type="match status" value="1"/>
</dbReference>